<evidence type="ECO:0000313" key="1">
    <source>
        <dbReference type="EMBL" id="PNX59345.1"/>
    </source>
</evidence>
<reference evidence="1 2" key="1">
    <citation type="journal article" date="2014" name="Am. J. Bot.">
        <title>Genome assembly and annotation for red clover (Trifolium pratense; Fabaceae).</title>
        <authorList>
            <person name="Istvanek J."/>
            <person name="Jaros M."/>
            <person name="Krenek A."/>
            <person name="Repkova J."/>
        </authorList>
    </citation>
    <scope>NUCLEOTIDE SEQUENCE [LARGE SCALE GENOMIC DNA]</scope>
    <source>
        <strain evidence="2">cv. Tatra</strain>
        <tissue evidence="1">Young leaves</tissue>
    </source>
</reference>
<sequence>MVEAISNSSVWTVTRGLAAAQVISGGGKNGGSRSLGFVLIIGRKGNPKAA</sequence>
<comment type="caution">
    <text evidence="1">The sequence shown here is derived from an EMBL/GenBank/DDBJ whole genome shotgun (WGS) entry which is preliminary data.</text>
</comment>
<proteinExistence type="predicted"/>
<dbReference type="EMBL" id="ASHM01080482">
    <property type="protein sequence ID" value="PNX59345.1"/>
    <property type="molecule type" value="Genomic_DNA"/>
</dbReference>
<feature type="non-terminal residue" evidence="1">
    <location>
        <position position="50"/>
    </location>
</feature>
<dbReference type="AlphaFoldDB" id="A0A2K3JZ71"/>
<name>A0A2K3JZ71_TRIPR</name>
<organism evidence="1 2">
    <name type="scientific">Trifolium pratense</name>
    <name type="common">Red clover</name>
    <dbReference type="NCBI Taxonomy" id="57577"/>
    <lineage>
        <taxon>Eukaryota</taxon>
        <taxon>Viridiplantae</taxon>
        <taxon>Streptophyta</taxon>
        <taxon>Embryophyta</taxon>
        <taxon>Tracheophyta</taxon>
        <taxon>Spermatophyta</taxon>
        <taxon>Magnoliopsida</taxon>
        <taxon>eudicotyledons</taxon>
        <taxon>Gunneridae</taxon>
        <taxon>Pentapetalae</taxon>
        <taxon>rosids</taxon>
        <taxon>fabids</taxon>
        <taxon>Fabales</taxon>
        <taxon>Fabaceae</taxon>
        <taxon>Papilionoideae</taxon>
        <taxon>50 kb inversion clade</taxon>
        <taxon>NPAAA clade</taxon>
        <taxon>Hologalegina</taxon>
        <taxon>IRL clade</taxon>
        <taxon>Trifolieae</taxon>
        <taxon>Trifolium</taxon>
    </lineage>
</organism>
<dbReference type="Proteomes" id="UP000236291">
    <property type="component" value="Unassembled WGS sequence"/>
</dbReference>
<accession>A0A2K3JZ71</accession>
<protein>
    <submittedName>
        <fullName evidence="1">Uncharacterized protein</fullName>
    </submittedName>
</protein>
<evidence type="ECO:0000313" key="2">
    <source>
        <dbReference type="Proteomes" id="UP000236291"/>
    </source>
</evidence>
<gene>
    <name evidence="1" type="ORF">L195_g051370</name>
</gene>
<reference evidence="1 2" key="2">
    <citation type="journal article" date="2017" name="Front. Plant Sci.">
        <title>Gene Classification and Mining of Molecular Markers Useful in Red Clover (Trifolium pratense) Breeding.</title>
        <authorList>
            <person name="Istvanek J."/>
            <person name="Dluhosova J."/>
            <person name="Dluhos P."/>
            <person name="Patkova L."/>
            <person name="Nedelnik J."/>
            <person name="Repkova J."/>
        </authorList>
    </citation>
    <scope>NUCLEOTIDE SEQUENCE [LARGE SCALE GENOMIC DNA]</scope>
    <source>
        <strain evidence="2">cv. Tatra</strain>
        <tissue evidence="1">Young leaves</tissue>
    </source>
</reference>